<proteinExistence type="predicted"/>
<dbReference type="AlphaFoldDB" id="A0A2R6WR63"/>
<dbReference type="Proteomes" id="UP000244005">
    <property type="component" value="Unassembled WGS sequence"/>
</dbReference>
<dbReference type="PANTHER" id="PTHR33905:SF1">
    <property type="entry name" value="CST COMPLEX SUBUNIT TEN1"/>
    <property type="match status" value="1"/>
</dbReference>
<dbReference type="OMA" id="QFFKPLQ"/>
<evidence type="ECO:0000313" key="2">
    <source>
        <dbReference type="Proteomes" id="UP000244005"/>
    </source>
</evidence>
<evidence type="ECO:0000313" key="1">
    <source>
        <dbReference type="EMBL" id="PTQ36326.1"/>
    </source>
</evidence>
<dbReference type="GO" id="GO:0003697">
    <property type="term" value="F:single-stranded DNA binding"/>
    <property type="evidence" value="ECO:0007669"/>
    <property type="project" value="InterPro"/>
</dbReference>
<dbReference type="InterPro" id="IPR012340">
    <property type="entry name" value="NA-bd_OB-fold"/>
</dbReference>
<dbReference type="OrthoDB" id="342190at2759"/>
<dbReference type="Pfam" id="PF15490">
    <property type="entry name" value="Ten1_2"/>
    <property type="match status" value="1"/>
</dbReference>
<dbReference type="PANTHER" id="PTHR33905">
    <property type="entry name" value="CST COMPLEX SUBUNIT TEN1"/>
    <property type="match status" value="1"/>
</dbReference>
<reference evidence="2" key="1">
    <citation type="journal article" date="2017" name="Cell">
        <title>Insights into land plant evolution garnered from the Marchantia polymorpha genome.</title>
        <authorList>
            <person name="Bowman J.L."/>
            <person name="Kohchi T."/>
            <person name="Yamato K.T."/>
            <person name="Jenkins J."/>
            <person name="Shu S."/>
            <person name="Ishizaki K."/>
            <person name="Yamaoka S."/>
            <person name="Nishihama R."/>
            <person name="Nakamura Y."/>
            <person name="Berger F."/>
            <person name="Adam C."/>
            <person name="Aki S.S."/>
            <person name="Althoff F."/>
            <person name="Araki T."/>
            <person name="Arteaga-Vazquez M.A."/>
            <person name="Balasubrmanian S."/>
            <person name="Barry K."/>
            <person name="Bauer D."/>
            <person name="Boehm C.R."/>
            <person name="Briginshaw L."/>
            <person name="Caballero-Perez J."/>
            <person name="Catarino B."/>
            <person name="Chen F."/>
            <person name="Chiyoda S."/>
            <person name="Chovatia M."/>
            <person name="Davies K.M."/>
            <person name="Delmans M."/>
            <person name="Demura T."/>
            <person name="Dierschke T."/>
            <person name="Dolan L."/>
            <person name="Dorantes-Acosta A.E."/>
            <person name="Eklund D.M."/>
            <person name="Florent S.N."/>
            <person name="Flores-Sandoval E."/>
            <person name="Fujiyama A."/>
            <person name="Fukuzawa H."/>
            <person name="Galik B."/>
            <person name="Grimanelli D."/>
            <person name="Grimwood J."/>
            <person name="Grossniklaus U."/>
            <person name="Hamada T."/>
            <person name="Haseloff J."/>
            <person name="Hetherington A.J."/>
            <person name="Higo A."/>
            <person name="Hirakawa Y."/>
            <person name="Hundley H.N."/>
            <person name="Ikeda Y."/>
            <person name="Inoue K."/>
            <person name="Inoue S.I."/>
            <person name="Ishida S."/>
            <person name="Jia Q."/>
            <person name="Kakita M."/>
            <person name="Kanazawa T."/>
            <person name="Kawai Y."/>
            <person name="Kawashima T."/>
            <person name="Kennedy M."/>
            <person name="Kinose K."/>
            <person name="Kinoshita T."/>
            <person name="Kohara Y."/>
            <person name="Koide E."/>
            <person name="Komatsu K."/>
            <person name="Kopischke S."/>
            <person name="Kubo M."/>
            <person name="Kyozuka J."/>
            <person name="Lagercrantz U."/>
            <person name="Lin S.S."/>
            <person name="Lindquist E."/>
            <person name="Lipzen A.M."/>
            <person name="Lu C.W."/>
            <person name="De Luna E."/>
            <person name="Martienssen R.A."/>
            <person name="Minamino N."/>
            <person name="Mizutani M."/>
            <person name="Mizutani M."/>
            <person name="Mochizuki N."/>
            <person name="Monte I."/>
            <person name="Mosher R."/>
            <person name="Nagasaki H."/>
            <person name="Nakagami H."/>
            <person name="Naramoto S."/>
            <person name="Nishitani K."/>
            <person name="Ohtani M."/>
            <person name="Okamoto T."/>
            <person name="Okumura M."/>
            <person name="Phillips J."/>
            <person name="Pollak B."/>
            <person name="Reinders A."/>
            <person name="Rovekamp M."/>
            <person name="Sano R."/>
            <person name="Sawa S."/>
            <person name="Schmid M.W."/>
            <person name="Shirakawa M."/>
            <person name="Solano R."/>
            <person name="Spunde A."/>
            <person name="Suetsugu N."/>
            <person name="Sugano S."/>
            <person name="Sugiyama A."/>
            <person name="Sun R."/>
            <person name="Suzuki Y."/>
            <person name="Takenaka M."/>
            <person name="Takezawa D."/>
            <person name="Tomogane H."/>
            <person name="Tsuzuki M."/>
            <person name="Ueda T."/>
            <person name="Umeda M."/>
            <person name="Ward J.M."/>
            <person name="Watanabe Y."/>
            <person name="Yazaki K."/>
            <person name="Yokoyama R."/>
            <person name="Yoshitake Y."/>
            <person name="Yotsui I."/>
            <person name="Zachgo S."/>
            <person name="Schmutz J."/>
        </authorList>
    </citation>
    <scope>NUCLEOTIDE SEQUENCE [LARGE SCALE GENOMIC DNA]</scope>
    <source>
        <strain evidence="2">Tak-1</strain>
    </source>
</reference>
<accession>A0A2R6WR63</accession>
<name>A0A2R6WR63_MARPO</name>
<organism evidence="1 2">
    <name type="scientific">Marchantia polymorpha</name>
    <name type="common">Common liverwort</name>
    <name type="synonym">Marchantia aquatica</name>
    <dbReference type="NCBI Taxonomy" id="3197"/>
    <lineage>
        <taxon>Eukaryota</taxon>
        <taxon>Viridiplantae</taxon>
        <taxon>Streptophyta</taxon>
        <taxon>Embryophyta</taxon>
        <taxon>Marchantiophyta</taxon>
        <taxon>Marchantiopsida</taxon>
        <taxon>Marchantiidae</taxon>
        <taxon>Marchantiales</taxon>
        <taxon>Marchantiaceae</taxon>
        <taxon>Marchantia</taxon>
    </lineage>
</organism>
<dbReference type="GO" id="GO:1990879">
    <property type="term" value="C:CST complex"/>
    <property type="evidence" value="ECO:0007669"/>
    <property type="project" value="InterPro"/>
</dbReference>
<dbReference type="EMBL" id="KZ772736">
    <property type="protein sequence ID" value="PTQ36326.1"/>
    <property type="molecule type" value="Genomic_DNA"/>
</dbReference>
<dbReference type="InterPro" id="IPR029146">
    <property type="entry name" value="Ten1_animal_plant"/>
</dbReference>
<dbReference type="Gramene" id="Mp8g01820.1">
    <property type="protein sequence ID" value="Mp8g01820.1.cds"/>
    <property type="gene ID" value="Mp8g01820"/>
</dbReference>
<gene>
    <name evidence="1" type="ORF">MARPO_0064s0018</name>
</gene>
<sequence>MADIRAGVIVQLPELKPGSQFFKPLQSVRVHGLLESYTVESGTGVITHSGSRFRVDLQFLRDVSFRKGSLYQFIGELVPDPIYVSPDQLMLQIPFRLVFKRRFIV</sequence>
<keyword evidence="2" id="KW-1185">Reference proteome</keyword>
<protein>
    <submittedName>
        <fullName evidence="1">Uncharacterized protein</fullName>
    </submittedName>
</protein>
<dbReference type="Gene3D" id="2.40.50.140">
    <property type="entry name" value="Nucleic acid-binding proteins"/>
    <property type="match status" value="1"/>
</dbReference>